<reference evidence="5" key="1">
    <citation type="journal article" date="2019" name="Int. J. Syst. Evol. Microbiol.">
        <title>The Global Catalogue of Microorganisms (GCM) 10K type strain sequencing project: providing services to taxonomists for standard genome sequencing and annotation.</title>
        <authorList>
            <consortium name="The Broad Institute Genomics Platform"/>
            <consortium name="The Broad Institute Genome Sequencing Center for Infectious Disease"/>
            <person name="Wu L."/>
            <person name="Ma J."/>
        </authorList>
    </citation>
    <scope>NUCLEOTIDE SEQUENCE [LARGE SCALE GENOMIC DNA]</scope>
    <source>
        <strain evidence="5">JCM 1490</strain>
    </source>
</reference>
<dbReference type="Pfam" id="PF17940">
    <property type="entry name" value="TetR_C_31"/>
    <property type="match status" value="1"/>
</dbReference>
<dbReference type="PROSITE" id="PS50977">
    <property type="entry name" value="HTH_TETR_2"/>
    <property type="match status" value="1"/>
</dbReference>
<feature type="DNA-binding region" description="H-T-H motif" evidence="2">
    <location>
        <begin position="25"/>
        <end position="44"/>
    </location>
</feature>
<dbReference type="InterPro" id="IPR001647">
    <property type="entry name" value="HTH_TetR"/>
</dbReference>
<dbReference type="InterPro" id="IPR041583">
    <property type="entry name" value="TetR_C_31"/>
</dbReference>
<name>A0ABW2Q3E1_9MICO</name>
<organism evidence="4 5">
    <name type="scientific">Georgenia alba</name>
    <dbReference type="NCBI Taxonomy" id="2233858"/>
    <lineage>
        <taxon>Bacteria</taxon>
        <taxon>Bacillati</taxon>
        <taxon>Actinomycetota</taxon>
        <taxon>Actinomycetes</taxon>
        <taxon>Micrococcales</taxon>
        <taxon>Bogoriellaceae</taxon>
        <taxon>Georgenia</taxon>
    </lineage>
</organism>
<evidence type="ECO:0000313" key="4">
    <source>
        <dbReference type="EMBL" id="MFC7404004.1"/>
    </source>
</evidence>
<dbReference type="RefSeq" id="WP_382390988.1">
    <property type="nucleotide sequence ID" value="NZ_JBHTCQ010000001.1"/>
</dbReference>
<dbReference type="Pfam" id="PF00440">
    <property type="entry name" value="TetR_N"/>
    <property type="match status" value="1"/>
</dbReference>
<dbReference type="PANTHER" id="PTHR30055">
    <property type="entry name" value="HTH-TYPE TRANSCRIPTIONAL REGULATOR RUTR"/>
    <property type="match status" value="1"/>
</dbReference>
<dbReference type="InterPro" id="IPR050109">
    <property type="entry name" value="HTH-type_TetR-like_transc_reg"/>
</dbReference>
<gene>
    <name evidence="4" type="ORF">ACFQQL_02700</name>
</gene>
<keyword evidence="5" id="KW-1185">Reference proteome</keyword>
<proteinExistence type="predicted"/>
<dbReference type="SUPFAM" id="SSF48498">
    <property type="entry name" value="Tetracyclin repressor-like, C-terminal domain"/>
    <property type="match status" value="1"/>
</dbReference>
<keyword evidence="1 2" id="KW-0238">DNA-binding</keyword>
<dbReference type="EMBL" id="JBHTCQ010000001">
    <property type="protein sequence ID" value="MFC7404004.1"/>
    <property type="molecule type" value="Genomic_DNA"/>
</dbReference>
<dbReference type="InterPro" id="IPR036271">
    <property type="entry name" value="Tet_transcr_reg_TetR-rel_C_sf"/>
</dbReference>
<dbReference type="InterPro" id="IPR009057">
    <property type="entry name" value="Homeodomain-like_sf"/>
</dbReference>
<evidence type="ECO:0000313" key="5">
    <source>
        <dbReference type="Proteomes" id="UP001596455"/>
    </source>
</evidence>
<evidence type="ECO:0000256" key="2">
    <source>
        <dbReference type="PROSITE-ProRule" id="PRU00335"/>
    </source>
</evidence>
<accession>A0ABW2Q3E1</accession>
<dbReference type="PANTHER" id="PTHR30055:SF226">
    <property type="entry name" value="HTH-TYPE TRANSCRIPTIONAL REGULATOR PKSA"/>
    <property type="match status" value="1"/>
</dbReference>
<evidence type="ECO:0000259" key="3">
    <source>
        <dbReference type="PROSITE" id="PS50977"/>
    </source>
</evidence>
<dbReference type="SUPFAM" id="SSF46689">
    <property type="entry name" value="Homeodomain-like"/>
    <property type="match status" value="1"/>
</dbReference>
<dbReference type="Proteomes" id="UP001596455">
    <property type="component" value="Unassembled WGS sequence"/>
</dbReference>
<dbReference type="Gene3D" id="1.10.357.10">
    <property type="entry name" value="Tetracycline Repressor, domain 2"/>
    <property type="match status" value="1"/>
</dbReference>
<protein>
    <submittedName>
        <fullName evidence="4">TetR/AcrR family transcriptional regulator</fullName>
    </submittedName>
</protein>
<comment type="caution">
    <text evidence="4">The sequence shown here is derived from an EMBL/GenBank/DDBJ whole genome shotgun (WGS) entry which is preliminary data.</text>
</comment>
<sequence length="180" mass="19061">MPTTRTRVLDAAIDLLGGQGLRALTHGRVDEAAGVPPGSTSNYFRTRSALLVGTAERVIELEMPGVTAGLEPTTPEDLVDGLCALLDRTTGPQRTLTAARLVLFLEASHHRALRDILDGGRAQMEAVVVTTLGRAGARDPGVAARALMACLEGLILHRITRDDRGDVRPTVEAVVRGLLA</sequence>
<evidence type="ECO:0000256" key="1">
    <source>
        <dbReference type="ARBA" id="ARBA00023125"/>
    </source>
</evidence>
<feature type="domain" description="HTH tetR-type" evidence="3">
    <location>
        <begin position="2"/>
        <end position="62"/>
    </location>
</feature>